<protein>
    <submittedName>
        <fullName evidence="1">Uncharacterized protein</fullName>
    </submittedName>
</protein>
<evidence type="ECO:0000313" key="1">
    <source>
        <dbReference type="EMBL" id="GIY89455.1"/>
    </source>
</evidence>
<sequence>MSFSPSTKNKFELPDDMRDYFRSATNRRAELETKPRIIREGENHVRSVWNDNTFEPRTQRESFRFDSRELKPLLRLFNVQLKQKLTHRTI</sequence>
<gene>
    <name evidence="1" type="ORF">CEXT_189061</name>
</gene>
<proteinExistence type="predicted"/>
<dbReference type="Proteomes" id="UP001054945">
    <property type="component" value="Unassembled WGS sequence"/>
</dbReference>
<dbReference type="EMBL" id="BPLR01017206">
    <property type="protein sequence ID" value="GIY89455.1"/>
    <property type="molecule type" value="Genomic_DNA"/>
</dbReference>
<name>A0AAV4X2J7_CAEEX</name>
<dbReference type="AlphaFoldDB" id="A0AAV4X2J7"/>
<comment type="caution">
    <text evidence="1">The sequence shown here is derived from an EMBL/GenBank/DDBJ whole genome shotgun (WGS) entry which is preliminary data.</text>
</comment>
<keyword evidence="2" id="KW-1185">Reference proteome</keyword>
<evidence type="ECO:0000313" key="2">
    <source>
        <dbReference type="Proteomes" id="UP001054945"/>
    </source>
</evidence>
<reference evidence="1 2" key="1">
    <citation type="submission" date="2021-06" db="EMBL/GenBank/DDBJ databases">
        <title>Caerostris extrusa draft genome.</title>
        <authorList>
            <person name="Kono N."/>
            <person name="Arakawa K."/>
        </authorList>
    </citation>
    <scope>NUCLEOTIDE SEQUENCE [LARGE SCALE GENOMIC DNA]</scope>
</reference>
<accession>A0AAV4X2J7</accession>
<organism evidence="1 2">
    <name type="scientific">Caerostris extrusa</name>
    <name type="common">Bark spider</name>
    <name type="synonym">Caerostris bankana</name>
    <dbReference type="NCBI Taxonomy" id="172846"/>
    <lineage>
        <taxon>Eukaryota</taxon>
        <taxon>Metazoa</taxon>
        <taxon>Ecdysozoa</taxon>
        <taxon>Arthropoda</taxon>
        <taxon>Chelicerata</taxon>
        <taxon>Arachnida</taxon>
        <taxon>Araneae</taxon>
        <taxon>Araneomorphae</taxon>
        <taxon>Entelegynae</taxon>
        <taxon>Araneoidea</taxon>
        <taxon>Araneidae</taxon>
        <taxon>Caerostris</taxon>
    </lineage>
</organism>